<dbReference type="RefSeq" id="XP_031019781.1">
    <property type="nucleotide sequence ID" value="XM_031156248.1"/>
</dbReference>
<sequence length="200" mass="22569">MQPNHDPVERHGHDASMTRETVEEMIAAALSRAALNPRTAVLNENDQGHFDQYQKKIAVLEHQRDEALEKVKALENERDGPLSKIAVLEKERDEALSKITGLEKERDEVLSQVEDAEIDAQQAWDYANMRINRKQKRFDNILAIKEAKIARLESQLANLHSLSNSDATVASTTARPEDRTELASQEDTFPSSETSSVFSF</sequence>
<evidence type="ECO:0000313" key="3">
    <source>
        <dbReference type="EMBL" id="RBR25190.1"/>
    </source>
</evidence>
<comment type="caution">
    <text evidence="3">The sequence shown here is derived from an EMBL/GenBank/DDBJ whole genome shotgun (WGS) entry which is preliminary data.</text>
</comment>
<evidence type="ECO:0000256" key="2">
    <source>
        <dbReference type="SAM" id="MobiDB-lite"/>
    </source>
</evidence>
<dbReference type="SUPFAM" id="SSF57997">
    <property type="entry name" value="Tropomyosin"/>
    <property type="match status" value="1"/>
</dbReference>
<dbReference type="AlphaFoldDB" id="A0A366S911"/>
<keyword evidence="4" id="KW-1185">Reference proteome</keyword>
<protein>
    <submittedName>
        <fullName evidence="3">Uncharacterized protein</fullName>
    </submittedName>
</protein>
<accession>A0A366S911</accession>
<feature type="compositionally biased region" description="Polar residues" evidence="2">
    <location>
        <begin position="182"/>
        <end position="200"/>
    </location>
</feature>
<dbReference type="GeneID" id="41991544"/>
<proteinExistence type="predicted"/>
<feature type="coiled-coil region" evidence="1">
    <location>
        <begin position="50"/>
        <end position="162"/>
    </location>
</feature>
<organism evidence="3 4">
    <name type="scientific">Fusarium coffeatum</name>
    <dbReference type="NCBI Taxonomy" id="231269"/>
    <lineage>
        <taxon>Eukaryota</taxon>
        <taxon>Fungi</taxon>
        <taxon>Dikarya</taxon>
        <taxon>Ascomycota</taxon>
        <taxon>Pezizomycotina</taxon>
        <taxon>Sordariomycetes</taxon>
        <taxon>Hypocreomycetidae</taxon>
        <taxon>Hypocreales</taxon>
        <taxon>Nectriaceae</taxon>
        <taxon>Fusarium</taxon>
        <taxon>Fusarium incarnatum-equiseti species complex</taxon>
    </lineage>
</organism>
<evidence type="ECO:0000256" key="1">
    <source>
        <dbReference type="SAM" id="Coils"/>
    </source>
</evidence>
<name>A0A366S911_9HYPO</name>
<dbReference type="EMBL" id="QKXC01000043">
    <property type="protein sequence ID" value="RBR25190.1"/>
    <property type="molecule type" value="Genomic_DNA"/>
</dbReference>
<dbReference type="Proteomes" id="UP000253153">
    <property type="component" value="Unassembled WGS sequence"/>
</dbReference>
<dbReference type="OrthoDB" id="5104660at2759"/>
<evidence type="ECO:0000313" key="4">
    <source>
        <dbReference type="Proteomes" id="UP000253153"/>
    </source>
</evidence>
<gene>
    <name evidence="3" type="ORF">FIESC28_02098</name>
</gene>
<feature type="region of interest" description="Disordered" evidence="2">
    <location>
        <begin position="163"/>
        <end position="200"/>
    </location>
</feature>
<feature type="compositionally biased region" description="Polar residues" evidence="2">
    <location>
        <begin position="163"/>
        <end position="174"/>
    </location>
</feature>
<reference evidence="3 4" key="1">
    <citation type="submission" date="2018-06" db="EMBL/GenBank/DDBJ databases">
        <title>Fusarium incarnatum-equiseti species complex species 28.</title>
        <authorList>
            <person name="Gardiner D.M."/>
        </authorList>
    </citation>
    <scope>NUCLEOTIDE SEQUENCE [LARGE SCALE GENOMIC DNA]</scope>
    <source>
        <strain evidence="3 4">FIESC_28</strain>
    </source>
</reference>
<keyword evidence="1" id="KW-0175">Coiled coil</keyword>